<dbReference type="SUPFAM" id="SSF55545">
    <property type="entry name" value="beta-N-acetylhexosaminidase-like domain"/>
    <property type="match status" value="1"/>
</dbReference>
<dbReference type="EMBL" id="JABEPQ010000003">
    <property type="protein sequence ID" value="NNM47325.1"/>
    <property type="molecule type" value="Genomic_DNA"/>
</dbReference>
<evidence type="ECO:0000256" key="2">
    <source>
        <dbReference type="ARBA" id="ARBA00023295"/>
    </source>
</evidence>
<dbReference type="GO" id="GO:1901135">
    <property type="term" value="P:carbohydrate derivative metabolic process"/>
    <property type="evidence" value="ECO:0007669"/>
    <property type="project" value="UniProtKB-ARBA"/>
</dbReference>
<dbReference type="Pfam" id="PF07555">
    <property type="entry name" value="NAGidase"/>
    <property type="match status" value="1"/>
</dbReference>
<protein>
    <submittedName>
        <fullName evidence="7">Carbohydrate-binding protein</fullName>
    </submittedName>
</protein>
<evidence type="ECO:0000256" key="3">
    <source>
        <dbReference type="PROSITE-ProRule" id="PRU01353"/>
    </source>
</evidence>
<keyword evidence="2 3" id="KW-0326">Glycosidase</keyword>
<feature type="domain" description="F5/8 type C" evidence="5">
    <location>
        <begin position="640"/>
        <end position="784"/>
    </location>
</feature>
<dbReference type="SUPFAM" id="SSF51445">
    <property type="entry name" value="(Trans)glycosidases"/>
    <property type="match status" value="1"/>
</dbReference>
<feature type="domain" description="GH84" evidence="6">
    <location>
        <begin position="180"/>
        <end position="461"/>
    </location>
</feature>
<evidence type="ECO:0000256" key="1">
    <source>
        <dbReference type="ARBA" id="ARBA00022801"/>
    </source>
</evidence>
<dbReference type="AlphaFoldDB" id="A0A849HH83"/>
<dbReference type="Gene3D" id="3.20.20.80">
    <property type="entry name" value="Glycosidases"/>
    <property type="match status" value="1"/>
</dbReference>
<dbReference type="Pfam" id="PF02838">
    <property type="entry name" value="Glyco_hydro_20b"/>
    <property type="match status" value="1"/>
</dbReference>
<feature type="signal peptide" evidence="4">
    <location>
        <begin position="1"/>
        <end position="23"/>
    </location>
</feature>
<dbReference type="InterPro" id="IPR029018">
    <property type="entry name" value="Hex-like_dom2"/>
</dbReference>
<dbReference type="InterPro" id="IPR015882">
    <property type="entry name" value="HEX_bac_N"/>
</dbReference>
<organism evidence="7 8">
    <name type="scientific">Knoellia koreensis</name>
    <dbReference type="NCBI Taxonomy" id="2730921"/>
    <lineage>
        <taxon>Bacteria</taxon>
        <taxon>Bacillati</taxon>
        <taxon>Actinomycetota</taxon>
        <taxon>Actinomycetes</taxon>
        <taxon>Micrococcales</taxon>
        <taxon>Intrasporangiaceae</taxon>
        <taxon>Knoellia</taxon>
    </lineage>
</organism>
<name>A0A849HH83_9MICO</name>
<proteinExistence type="inferred from homology"/>
<feature type="chain" id="PRO_5032648890" evidence="4">
    <location>
        <begin position="24"/>
        <end position="903"/>
    </location>
</feature>
<dbReference type="InterPro" id="IPR011496">
    <property type="entry name" value="O-GlcNAcase_cat"/>
</dbReference>
<accession>A0A849HH83</accession>
<reference evidence="7 8" key="1">
    <citation type="submission" date="2020-04" db="EMBL/GenBank/DDBJ databases">
        <title>Knoellia sp. isolate from air conditioner.</title>
        <authorList>
            <person name="Chea S."/>
            <person name="Kim D.-U."/>
        </authorList>
    </citation>
    <scope>NUCLEOTIDE SEQUENCE [LARGE SCALE GENOMIC DNA]</scope>
    <source>
        <strain evidence="7 8">DB2414S</strain>
    </source>
</reference>
<dbReference type="PANTHER" id="PTHR13170:SF16">
    <property type="entry name" value="PROTEIN O-GLCNACASE"/>
    <property type="match status" value="1"/>
</dbReference>
<dbReference type="InterPro" id="IPR008979">
    <property type="entry name" value="Galactose-bd-like_sf"/>
</dbReference>
<feature type="active site" description="Proton donor" evidence="3">
    <location>
        <position position="295"/>
    </location>
</feature>
<evidence type="ECO:0000259" key="5">
    <source>
        <dbReference type="PROSITE" id="PS50022"/>
    </source>
</evidence>
<dbReference type="GO" id="GO:0015929">
    <property type="term" value="F:hexosaminidase activity"/>
    <property type="evidence" value="ECO:0007669"/>
    <property type="project" value="UniProtKB-ARBA"/>
</dbReference>
<dbReference type="PROSITE" id="PS52009">
    <property type="entry name" value="GH84"/>
    <property type="match status" value="1"/>
</dbReference>
<gene>
    <name evidence="7" type="ORF">HJG52_15115</name>
</gene>
<dbReference type="Gene3D" id="3.30.379.10">
    <property type="entry name" value="Chitobiase/beta-hexosaminidase domain 2-like"/>
    <property type="match status" value="1"/>
</dbReference>
<keyword evidence="4" id="KW-0732">Signal</keyword>
<evidence type="ECO:0000259" key="6">
    <source>
        <dbReference type="PROSITE" id="PS52009"/>
    </source>
</evidence>
<sequence>MVTAAFTAIAAAGAILSSVPAAAVPAAPTAATSDPPQVLPTPQQMTLGGPRVPLSGRVTIVTGDAPDPAAVDVVRGIVTAAGGRAVVSASSSGQGKEVWLGTVQGNPGISRVVSGMGSKDAADLRPEGYVLVSGRYQDRPVIALNGVDERGTFYAAQTLRQLVQAGQVPGASIRDWPLMPIRGAIEGFYGIPWSHQARLDQFEFYGRHKMNTYIYTPKDDRLLRAEWRELYDGPALDRMRELVTGATANKVDFTFALSPGNDICYSSQADFDATITKFEQLRALGVRSFYIALDDIPLRFTCDSDRQKYPNTGDWHWLADAQADYLNRIQREYLEPKGLPALQTVPTNYSGSGEDPYKGEFGERLDDDVRIQWTGEGVFSDTITVPSVTRAAQSYRTDHLYIWDNFPVNDGRRGRLFLNPLTGRAPDLYQHIDGFTSNPMIQPYASLPALAGYADYTWNGPAYDPAASMRAVLDELAGPKDSVRTALRTFADLNQSWPYRKAVVYAPELNADVDAFWAARTGGGSGGSTALMSRLERIRALPTTLTAMAQPGFASDAEPWITAASQWATALRHEVAMLEAIDAGDGVPATREYLAAQEWAAKAKQPTVDDQGGDGTVRKDVIVPAVGDGTFEAFVAKAEAEYVKWLGATPVSTPAYPATASSSMGTYGGNAVSRMVDGDLSTLYWSNTAGNAGRWVQVDLGSVKPVGDVEIHQADNDTETGDMFYNAALEYSTDGTTWSSAGTFSSSPVVRYTFDAPAQARYVRLRAAADNPGGQWVKIREFTVSPPSTAYETNVRAKPGSGAGLAFDANPATAFVAAAAPVEGAHLTANVTPAQSVNEVVVVGTAAGEVQVRRGDTWTTVGALDPTAPYAKFAVDPAWQVSGVRLLFSPGSAPPEVRELIVR</sequence>
<dbReference type="Gene3D" id="1.20.58.460">
    <property type="entry name" value="Hyaluronidase post-catalytic domain-like"/>
    <property type="match status" value="1"/>
</dbReference>
<dbReference type="PANTHER" id="PTHR13170">
    <property type="entry name" value="O-GLCNACASE"/>
    <property type="match status" value="1"/>
</dbReference>
<keyword evidence="8" id="KW-1185">Reference proteome</keyword>
<keyword evidence="1 3" id="KW-0378">Hydrolase</keyword>
<comment type="similarity">
    <text evidence="3">Belongs to the glycosyl hydrolase 84 family.</text>
</comment>
<dbReference type="GO" id="GO:0005975">
    <property type="term" value="P:carbohydrate metabolic process"/>
    <property type="evidence" value="ECO:0007669"/>
    <property type="project" value="UniProtKB-ARBA"/>
</dbReference>
<dbReference type="Pfam" id="PF00754">
    <property type="entry name" value="F5_F8_type_C"/>
    <property type="match status" value="1"/>
</dbReference>
<comment type="caution">
    <text evidence="7">The sequence shown here is derived from an EMBL/GenBank/DDBJ whole genome shotgun (WGS) entry which is preliminary data.</text>
</comment>
<dbReference type="InterPro" id="IPR017853">
    <property type="entry name" value="GH"/>
</dbReference>
<evidence type="ECO:0000313" key="7">
    <source>
        <dbReference type="EMBL" id="NNM47325.1"/>
    </source>
</evidence>
<dbReference type="InterPro" id="IPR051822">
    <property type="entry name" value="Glycosyl_Hydrolase_84"/>
</dbReference>
<evidence type="ECO:0000313" key="8">
    <source>
        <dbReference type="Proteomes" id="UP000588586"/>
    </source>
</evidence>
<dbReference type="Proteomes" id="UP000588586">
    <property type="component" value="Unassembled WGS sequence"/>
</dbReference>
<dbReference type="PROSITE" id="PS50022">
    <property type="entry name" value="FA58C_3"/>
    <property type="match status" value="1"/>
</dbReference>
<evidence type="ECO:0000256" key="4">
    <source>
        <dbReference type="SAM" id="SignalP"/>
    </source>
</evidence>
<dbReference type="Gene3D" id="2.60.120.260">
    <property type="entry name" value="Galactose-binding domain-like"/>
    <property type="match status" value="1"/>
</dbReference>
<dbReference type="InterPro" id="IPR000421">
    <property type="entry name" value="FA58C"/>
</dbReference>
<dbReference type="SUPFAM" id="SSF49785">
    <property type="entry name" value="Galactose-binding domain-like"/>
    <property type="match status" value="1"/>
</dbReference>